<sequence length="374" mass="40764">MLHVSLLAAMMSLGAAMTLFMARVSMVGRYGASSAALGLFFGLTTVSAGCLLATLLWPDTALQPWRAVIGAGSLPALYLHFALGSDPDRRPDPAILRHLVPMLAVAVSVLTGAFWAIDPILFVTYGVYLWALTGLLRKGARHFRDLGPHLGTTLIWLRIVIGVICASLILEMEIFTDLARGGAFEASLPLLLSTALFFGLVSYALLGAMGRPSLFEHVYNMLAERAPPRDGADDKPQPEPDDHALFARLDAFLDDPEILADDSLTLSRVSRRLSVPARSVSVAVNRVAGQSFSDLLNDRRITLAARLIDEDHKRPLLDIMYAAGFGAKSNFYKQFKRRMGITPAAFRAQGVAGRRTRRQEACLGQKGTPRQDFD</sequence>
<feature type="domain" description="HTH araC/xylS-type" evidence="5">
    <location>
        <begin position="243"/>
        <end position="349"/>
    </location>
</feature>
<evidence type="ECO:0000256" key="3">
    <source>
        <dbReference type="ARBA" id="ARBA00023163"/>
    </source>
</evidence>
<dbReference type="PANTHER" id="PTHR43280:SF29">
    <property type="entry name" value="ARAC-FAMILY TRANSCRIPTIONAL REGULATOR"/>
    <property type="match status" value="1"/>
</dbReference>
<dbReference type="PANTHER" id="PTHR43280">
    <property type="entry name" value="ARAC-FAMILY TRANSCRIPTIONAL REGULATOR"/>
    <property type="match status" value="1"/>
</dbReference>
<dbReference type="GO" id="GO:0003700">
    <property type="term" value="F:DNA-binding transcription factor activity"/>
    <property type="evidence" value="ECO:0007669"/>
    <property type="project" value="InterPro"/>
</dbReference>
<protein>
    <submittedName>
        <fullName evidence="6">AraC-type DNA-binding protein</fullName>
    </submittedName>
</protein>
<gene>
    <name evidence="6" type="ORF">SAMN04488078_103153</name>
</gene>
<evidence type="ECO:0000256" key="2">
    <source>
        <dbReference type="ARBA" id="ARBA00023125"/>
    </source>
</evidence>
<evidence type="ECO:0000313" key="6">
    <source>
        <dbReference type="EMBL" id="SNS77491.1"/>
    </source>
</evidence>
<evidence type="ECO:0000259" key="5">
    <source>
        <dbReference type="PROSITE" id="PS01124"/>
    </source>
</evidence>
<dbReference type="PROSITE" id="PS01124">
    <property type="entry name" value="HTH_ARAC_FAMILY_2"/>
    <property type="match status" value="1"/>
</dbReference>
<feature type="transmembrane region" description="Helical" evidence="4">
    <location>
        <begin position="120"/>
        <end position="137"/>
    </location>
</feature>
<keyword evidence="4" id="KW-1133">Transmembrane helix</keyword>
<dbReference type="AlphaFoldDB" id="A0A239H8I8"/>
<dbReference type="InterPro" id="IPR009057">
    <property type="entry name" value="Homeodomain-like_sf"/>
</dbReference>
<keyword evidence="2 6" id="KW-0238">DNA-binding</keyword>
<feature type="transmembrane region" description="Helical" evidence="4">
    <location>
        <begin position="36"/>
        <end position="57"/>
    </location>
</feature>
<keyword evidence="3" id="KW-0804">Transcription</keyword>
<keyword evidence="4" id="KW-0812">Transmembrane</keyword>
<organism evidence="6 7">
    <name type="scientific">Antarctobacter heliothermus</name>
    <dbReference type="NCBI Taxonomy" id="74033"/>
    <lineage>
        <taxon>Bacteria</taxon>
        <taxon>Pseudomonadati</taxon>
        <taxon>Pseudomonadota</taxon>
        <taxon>Alphaproteobacteria</taxon>
        <taxon>Rhodobacterales</taxon>
        <taxon>Roseobacteraceae</taxon>
        <taxon>Antarctobacter</taxon>
    </lineage>
</organism>
<evidence type="ECO:0000313" key="7">
    <source>
        <dbReference type="Proteomes" id="UP000198440"/>
    </source>
</evidence>
<feature type="transmembrane region" description="Helical" evidence="4">
    <location>
        <begin position="190"/>
        <end position="209"/>
    </location>
</feature>
<dbReference type="Gene3D" id="1.10.10.60">
    <property type="entry name" value="Homeodomain-like"/>
    <property type="match status" value="1"/>
</dbReference>
<dbReference type="GO" id="GO:0043565">
    <property type="term" value="F:sequence-specific DNA binding"/>
    <property type="evidence" value="ECO:0007669"/>
    <property type="project" value="InterPro"/>
</dbReference>
<feature type="transmembrane region" description="Helical" evidence="4">
    <location>
        <begin position="149"/>
        <end position="170"/>
    </location>
</feature>
<keyword evidence="4" id="KW-0472">Membrane</keyword>
<dbReference type="SUPFAM" id="SSF46689">
    <property type="entry name" value="Homeodomain-like"/>
    <property type="match status" value="1"/>
</dbReference>
<evidence type="ECO:0000256" key="4">
    <source>
        <dbReference type="SAM" id="Phobius"/>
    </source>
</evidence>
<dbReference type="SMART" id="SM00342">
    <property type="entry name" value="HTH_ARAC"/>
    <property type="match status" value="1"/>
</dbReference>
<dbReference type="RefSeq" id="WP_089278782.1">
    <property type="nucleotide sequence ID" value="NZ_FZON01000031.1"/>
</dbReference>
<evidence type="ECO:0000256" key="1">
    <source>
        <dbReference type="ARBA" id="ARBA00023015"/>
    </source>
</evidence>
<reference evidence="6 7" key="1">
    <citation type="submission" date="2017-06" db="EMBL/GenBank/DDBJ databases">
        <authorList>
            <person name="Kim H.J."/>
            <person name="Triplett B.A."/>
        </authorList>
    </citation>
    <scope>NUCLEOTIDE SEQUENCE [LARGE SCALE GENOMIC DNA]</scope>
    <source>
        <strain evidence="6 7">DSM 11445</strain>
    </source>
</reference>
<proteinExistence type="predicted"/>
<dbReference type="Pfam" id="PF12833">
    <property type="entry name" value="HTH_18"/>
    <property type="match status" value="1"/>
</dbReference>
<dbReference type="OrthoDB" id="345413at2"/>
<dbReference type="InterPro" id="IPR018060">
    <property type="entry name" value="HTH_AraC"/>
</dbReference>
<dbReference type="EMBL" id="FZON01000031">
    <property type="protein sequence ID" value="SNS77491.1"/>
    <property type="molecule type" value="Genomic_DNA"/>
</dbReference>
<name>A0A239H8I8_9RHOB</name>
<keyword evidence="1" id="KW-0805">Transcription regulation</keyword>
<feature type="transmembrane region" description="Helical" evidence="4">
    <location>
        <begin position="6"/>
        <end position="24"/>
    </location>
</feature>
<dbReference type="Proteomes" id="UP000198440">
    <property type="component" value="Unassembled WGS sequence"/>
</dbReference>
<accession>A0A239H8I8</accession>